<organism evidence="2 3">
    <name type="scientific">Favolaschia claudopus</name>
    <dbReference type="NCBI Taxonomy" id="2862362"/>
    <lineage>
        <taxon>Eukaryota</taxon>
        <taxon>Fungi</taxon>
        <taxon>Dikarya</taxon>
        <taxon>Basidiomycota</taxon>
        <taxon>Agaricomycotina</taxon>
        <taxon>Agaricomycetes</taxon>
        <taxon>Agaricomycetidae</taxon>
        <taxon>Agaricales</taxon>
        <taxon>Marasmiineae</taxon>
        <taxon>Mycenaceae</taxon>
        <taxon>Favolaschia</taxon>
    </lineage>
</organism>
<protein>
    <submittedName>
        <fullName evidence="2">Uncharacterized protein</fullName>
    </submittedName>
</protein>
<evidence type="ECO:0000313" key="2">
    <source>
        <dbReference type="EMBL" id="KAK7024098.1"/>
    </source>
</evidence>
<proteinExistence type="predicted"/>
<comment type="caution">
    <text evidence="2">The sequence shown here is derived from an EMBL/GenBank/DDBJ whole genome shotgun (WGS) entry which is preliminary data.</text>
</comment>
<dbReference type="EMBL" id="JAWWNJ010000035">
    <property type="protein sequence ID" value="KAK7024098.1"/>
    <property type="molecule type" value="Genomic_DNA"/>
</dbReference>
<feature type="compositionally biased region" description="Acidic residues" evidence="1">
    <location>
        <begin position="1"/>
        <end position="10"/>
    </location>
</feature>
<sequence length="111" mass="11893">MDVSTDEEEQVATHLGSHSRPILSSSSRPSTEDLRYLTGRFDDSRQDPGPVTVLTGPGLRSEQPGCSLDQQGLGKSYSSTGASKEGKSAYDGNSGKFPLIAFIWNVRSGFP</sequence>
<accession>A0AAW0BDK1</accession>
<keyword evidence="3" id="KW-1185">Reference proteome</keyword>
<name>A0AAW0BDK1_9AGAR</name>
<feature type="region of interest" description="Disordered" evidence="1">
    <location>
        <begin position="1"/>
        <end position="95"/>
    </location>
</feature>
<evidence type="ECO:0000256" key="1">
    <source>
        <dbReference type="SAM" id="MobiDB-lite"/>
    </source>
</evidence>
<dbReference type="Proteomes" id="UP001362999">
    <property type="component" value="Unassembled WGS sequence"/>
</dbReference>
<feature type="compositionally biased region" description="Basic and acidic residues" evidence="1">
    <location>
        <begin position="30"/>
        <end position="46"/>
    </location>
</feature>
<feature type="compositionally biased region" description="Low complexity" evidence="1">
    <location>
        <begin position="18"/>
        <end position="29"/>
    </location>
</feature>
<gene>
    <name evidence="2" type="ORF">R3P38DRAFT_2779647</name>
</gene>
<reference evidence="2 3" key="1">
    <citation type="journal article" date="2024" name="J Genomics">
        <title>Draft genome sequencing and assembly of Favolaschia claudopus CIRM-BRFM 2984 isolated from oak limbs.</title>
        <authorList>
            <person name="Navarro D."/>
            <person name="Drula E."/>
            <person name="Chaduli D."/>
            <person name="Cazenave R."/>
            <person name="Ahrendt S."/>
            <person name="Wang J."/>
            <person name="Lipzen A."/>
            <person name="Daum C."/>
            <person name="Barry K."/>
            <person name="Grigoriev I.V."/>
            <person name="Favel A."/>
            <person name="Rosso M.N."/>
            <person name="Martin F."/>
        </authorList>
    </citation>
    <scope>NUCLEOTIDE SEQUENCE [LARGE SCALE GENOMIC DNA]</scope>
    <source>
        <strain evidence="2 3">CIRM-BRFM 2984</strain>
    </source>
</reference>
<evidence type="ECO:0000313" key="3">
    <source>
        <dbReference type="Proteomes" id="UP001362999"/>
    </source>
</evidence>
<dbReference type="AlphaFoldDB" id="A0AAW0BDK1"/>